<dbReference type="SUPFAM" id="SSF54975">
    <property type="entry name" value="Acylphosphatase/BLUF domain-like"/>
    <property type="match status" value="1"/>
</dbReference>
<evidence type="ECO:0000256" key="8">
    <source>
        <dbReference type="PIRNR" id="PIRNR006256"/>
    </source>
</evidence>
<dbReference type="EMBL" id="CP066310">
    <property type="protein sequence ID" value="QQE88683.1"/>
    <property type="molecule type" value="Genomic_DNA"/>
</dbReference>
<evidence type="ECO:0000259" key="11">
    <source>
        <dbReference type="PROSITE" id="PS51163"/>
    </source>
</evidence>
<dbReference type="InterPro" id="IPR041440">
    <property type="entry name" value="HypF_C"/>
</dbReference>
<dbReference type="GO" id="GO:0003998">
    <property type="term" value="F:acylphosphatase activity"/>
    <property type="evidence" value="ECO:0007669"/>
    <property type="project" value="UniProtKB-EC"/>
</dbReference>
<organism evidence="12 13">
    <name type="scientific">Azotobacter chroococcum</name>
    <dbReference type="NCBI Taxonomy" id="353"/>
    <lineage>
        <taxon>Bacteria</taxon>
        <taxon>Pseudomonadati</taxon>
        <taxon>Pseudomonadota</taxon>
        <taxon>Gammaproteobacteria</taxon>
        <taxon>Pseudomonadales</taxon>
        <taxon>Pseudomonadaceae</taxon>
        <taxon>Azotobacter</taxon>
    </lineage>
</organism>
<dbReference type="InterPro" id="IPR055128">
    <property type="entry name" value="HypF_C_2"/>
</dbReference>
<dbReference type="PROSITE" id="PS51163">
    <property type="entry name" value="YRDC"/>
    <property type="match status" value="1"/>
</dbReference>
<sequence>MRLLLCGRVQGVGMRPGVHRLATSLGLAGAVCNTGEGVRIDLQGPPAALAEFERRLPAELPPLARLDALQREHFPAGTRFSGFAIVASCDERSGVLAPPPDAAVCPACLEELCDPQGRRWRHPFINCTHCGPRYSLIRRLPYDRAQTSLAGFALCPDCRREYENPADRRFHAQPIACPACGPRLWCEDGEGRRLPGDPVELALAALRRGEIVALRGVGGFLLACDARNAGAVALLRRRKRRPAKPFALMVANPASLEALVELNETGLNELTAPAAPVVLLRRRPAADGLLAAEVAPDLAWLGVMLPHSPLHWLLFHEAAGRPAGTAWTAAPQDLVLVMTSANLSGEPLITGNLEAREKLAGITDLWLLHDREILNRVDDSVVNALGRAPVVIRSGRGLAPQEIRLARSGPSVLALGGQLKNAICLTQGDRAWLSPHIGDLHSADACRALERTVAQLGELLGVHPERIACDLHPDFFASRFAREHAERHGLPLHPVQHHHAHIAAVLAEHGLAEPVLGLALDGFGLGADGRLRGGELLKVMADGCVWLGELSPLPLPGGDQAAREPWRMAAGALHALGRGDEIATRFAAEPGSVAIARMLERGFNCPPSSSAGRLFDAAAGLLGLGGRQRYEAEAALRLESRVGSLPEAVPVLWWIGDDNRLDLSPLLAQLADMRDTRAGAELFHAVLIAALTAWVVRAAAATGLRRIALGGGCFLNSWLRDGLCTRLQAAGLEPLLPRRVPVNDGGLALGQAWAVLLAPDTPSTRGQA</sequence>
<dbReference type="PANTHER" id="PTHR42959:SF1">
    <property type="entry name" value="CARBAMOYLTRANSFERASE HYPF"/>
    <property type="match status" value="1"/>
</dbReference>
<reference evidence="12 13" key="1">
    <citation type="submission" date="2020-12" db="EMBL/GenBank/DDBJ databases">
        <title>Genomic Analysis and Response surface optimization of nitrogen-fixing conditions for A. chroococcum strain HR1, Isolation from rhizosphere soil.</title>
        <authorList>
            <person name="Li J."/>
            <person name="Yang H."/>
            <person name="Liu H."/>
            <person name="Wang C."/>
            <person name="Tian Y."/>
            <person name="Lu X.Y."/>
        </authorList>
    </citation>
    <scope>NUCLEOTIDE SEQUENCE [LARGE SCALE GENOMIC DNA]</scope>
    <source>
        <strain evidence="12 13">HR1</strain>
    </source>
</reference>
<dbReference type="InterPro" id="IPR017945">
    <property type="entry name" value="DHBP_synth_RibB-like_a/b_dom"/>
</dbReference>
<dbReference type="InterPro" id="IPR051060">
    <property type="entry name" value="Carbamoyltrans_HypF-like"/>
</dbReference>
<dbReference type="RefSeq" id="WP_198866884.1">
    <property type="nucleotide sequence ID" value="NZ_CP066310.1"/>
</dbReference>
<dbReference type="EC" id="6.2.-.-" evidence="8"/>
<feature type="domain" description="YrdC-like" evidence="11">
    <location>
        <begin position="196"/>
        <end position="397"/>
    </location>
</feature>
<dbReference type="Gene3D" id="3.30.110.120">
    <property type="match status" value="1"/>
</dbReference>
<evidence type="ECO:0000256" key="5">
    <source>
        <dbReference type="ARBA" id="ARBA00022771"/>
    </source>
</evidence>
<dbReference type="InterPro" id="IPR036046">
    <property type="entry name" value="Acylphosphatase-like_dom_sf"/>
</dbReference>
<gene>
    <name evidence="12" type="primary">hypF</name>
    <name evidence="12" type="ORF">GKQ51_21080</name>
</gene>
<feature type="active site" evidence="9">
    <location>
        <position position="15"/>
    </location>
</feature>
<comment type="similarity">
    <text evidence="2 8">Belongs to the carbamoyltransferase HypF family.</text>
</comment>
<dbReference type="Pfam" id="PF00708">
    <property type="entry name" value="Acylphosphatase"/>
    <property type="match status" value="1"/>
</dbReference>
<evidence type="ECO:0000313" key="12">
    <source>
        <dbReference type="EMBL" id="QQE88683.1"/>
    </source>
</evidence>
<dbReference type="SUPFAM" id="SSF55821">
    <property type="entry name" value="YrdC/RibB"/>
    <property type="match status" value="1"/>
</dbReference>
<dbReference type="Proteomes" id="UP000596192">
    <property type="component" value="Chromosome"/>
</dbReference>
<dbReference type="GO" id="GO:0016874">
    <property type="term" value="F:ligase activity"/>
    <property type="evidence" value="ECO:0007669"/>
    <property type="project" value="UniProtKB-UniRule"/>
</dbReference>
<comment type="function">
    <text evidence="8">Involved in the maturation of [NiFe] hydrogenases. Along with HypE, it catalyzes the synthesis of the CN ligands of the active site iron of [NiFe]-hydrogenases. HypF functions as a carbamoyl transferase using carbamoylphosphate as a substrate and transferring the carboxamido moiety in an ATP-dependent reaction to the thiolate of the C-terminal cysteine of HypE yielding a protein-S-carboxamide.</text>
</comment>
<name>A0AAP9YDK5_9GAMM</name>
<dbReference type="NCBIfam" id="TIGR00143">
    <property type="entry name" value="hypF"/>
    <property type="match status" value="1"/>
</dbReference>
<evidence type="ECO:0000256" key="2">
    <source>
        <dbReference type="ARBA" id="ARBA00008097"/>
    </source>
</evidence>
<keyword evidence="4" id="KW-0479">Metal-binding</keyword>
<dbReference type="GO" id="GO:0051604">
    <property type="term" value="P:protein maturation"/>
    <property type="evidence" value="ECO:0007669"/>
    <property type="project" value="TreeGrafter"/>
</dbReference>
<evidence type="ECO:0000256" key="9">
    <source>
        <dbReference type="PROSITE-ProRule" id="PRU00520"/>
    </source>
</evidence>
<dbReference type="PROSITE" id="PS00150">
    <property type="entry name" value="ACYLPHOSPHATASE_1"/>
    <property type="match status" value="1"/>
</dbReference>
<evidence type="ECO:0000256" key="1">
    <source>
        <dbReference type="ARBA" id="ARBA00004711"/>
    </source>
</evidence>
<proteinExistence type="inferred from homology"/>
<dbReference type="AlphaFoldDB" id="A0AAP9YDK5"/>
<feature type="active site" evidence="9">
    <location>
        <position position="33"/>
    </location>
</feature>
<dbReference type="PIRSF" id="PIRSF006256">
    <property type="entry name" value="CMPcnvr_hdrg_mat"/>
    <property type="match status" value="1"/>
</dbReference>
<evidence type="ECO:0000256" key="3">
    <source>
        <dbReference type="ARBA" id="ARBA00022598"/>
    </source>
</evidence>
<dbReference type="PROSITE" id="PS51160">
    <property type="entry name" value="ACYLPHOSPHATASE_3"/>
    <property type="match status" value="1"/>
</dbReference>
<evidence type="ECO:0000256" key="6">
    <source>
        <dbReference type="ARBA" id="ARBA00022833"/>
    </source>
</evidence>
<keyword evidence="6" id="KW-0862">Zinc</keyword>
<feature type="domain" description="Acylphosphatase-like" evidence="10">
    <location>
        <begin position="1"/>
        <end position="87"/>
    </location>
</feature>
<accession>A0AAP9YDK5</accession>
<keyword evidence="9" id="KW-0378">Hydrolase</keyword>
<dbReference type="GO" id="GO:0008270">
    <property type="term" value="F:zinc ion binding"/>
    <property type="evidence" value="ECO:0007669"/>
    <property type="project" value="UniProtKB-KW"/>
</dbReference>
<comment type="catalytic activity">
    <reaction evidence="9">
        <text>an acyl phosphate + H2O = a carboxylate + phosphate + H(+)</text>
        <dbReference type="Rhea" id="RHEA:14965"/>
        <dbReference type="ChEBI" id="CHEBI:15377"/>
        <dbReference type="ChEBI" id="CHEBI:15378"/>
        <dbReference type="ChEBI" id="CHEBI:29067"/>
        <dbReference type="ChEBI" id="CHEBI:43474"/>
        <dbReference type="ChEBI" id="CHEBI:59918"/>
        <dbReference type="EC" id="3.6.1.7"/>
    </reaction>
</comment>
<keyword evidence="5" id="KW-0863">Zinc-finger</keyword>
<keyword evidence="3" id="KW-0436">Ligase</keyword>
<dbReference type="InterPro" id="IPR011125">
    <property type="entry name" value="Znf_HypF"/>
</dbReference>
<evidence type="ECO:0000256" key="7">
    <source>
        <dbReference type="ARBA" id="ARBA00048220"/>
    </source>
</evidence>
<dbReference type="Gene3D" id="3.90.870.50">
    <property type="match status" value="1"/>
</dbReference>
<dbReference type="Pfam" id="PF17788">
    <property type="entry name" value="HypF_C"/>
    <property type="match status" value="1"/>
</dbReference>
<dbReference type="InterPro" id="IPR017968">
    <property type="entry name" value="Acylphosphatase_CS"/>
</dbReference>
<dbReference type="GO" id="GO:0016743">
    <property type="term" value="F:carboxyl- or carbamoyltransferase activity"/>
    <property type="evidence" value="ECO:0007669"/>
    <property type="project" value="UniProtKB-UniRule"/>
</dbReference>
<dbReference type="Pfam" id="PF07503">
    <property type="entry name" value="zf-HYPF"/>
    <property type="match status" value="2"/>
</dbReference>
<evidence type="ECO:0000259" key="10">
    <source>
        <dbReference type="PROSITE" id="PS51160"/>
    </source>
</evidence>
<comment type="catalytic activity">
    <reaction evidence="7 8">
        <text>C-terminal L-cysteinyl-[HypE protein] + carbamoyl phosphate + ATP + H2O = C-terminal S-carboxamide-L-cysteinyl-[HypE protein] + AMP + phosphate + diphosphate + H(+)</text>
        <dbReference type="Rhea" id="RHEA:55636"/>
        <dbReference type="Rhea" id="RHEA-COMP:14247"/>
        <dbReference type="Rhea" id="RHEA-COMP:14392"/>
        <dbReference type="ChEBI" id="CHEBI:15377"/>
        <dbReference type="ChEBI" id="CHEBI:15378"/>
        <dbReference type="ChEBI" id="CHEBI:30616"/>
        <dbReference type="ChEBI" id="CHEBI:33019"/>
        <dbReference type="ChEBI" id="CHEBI:43474"/>
        <dbReference type="ChEBI" id="CHEBI:58228"/>
        <dbReference type="ChEBI" id="CHEBI:76913"/>
        <dbReference type="ChEBI" id="CHEBI:139126"/>
        <dbReference type="ChEBI" id="CHEBI:456215"/>
    </reaction>
</comment>
<protein>
    <recommendedName>
        <fullName evidence="8">Carbamoyltransferase HypF</fullName>
        <ecNumber evidence="8">6.2.-.-</ecNumber>
    </recommendedName>
</protein>
<dbReference type="InterPro" id="IPR004421">
    <property type="entry name" value="Carbamoyltransferase_HypF"/>
</dbReference>
<dbReference type="InterPro" id="IPR001792">
    <property type="entry name" value="Acylphosphatase-like_dom"/>
</dbReference>
<dbReference type="GO" id="GO:0003725">
    <property type="term" value="F:double-stranded RNA binding"/>
    <property type="evidence" value="ECO:0007669"/>
    <property type="project" value="InterPro"/>
</dbReference>
<dbReference type="Pfam" id="PF22521">
    <property type="entry name" value="HypF_C_2"/>
    <property type="match status" value="1"/>
</dbReference>
<dbReference type="PANTHER" id="PTHR42959">
    <property type="entry name" value="CARBAMOYLTRANSFERASE"/>
    <property type="match status" value="1"/>
</dbReference>
<evidence type="ECO:0000313" key="13">
    <source>
        <dbReference type="Proteomes" id="UP000596192"/>
    </source>
</evidence>
<dbReference type="Gene3D" id="3.30.420.360">
    <property type="match status" value="1"/>
</dbReference>
<dbReference type="Gene3D" id="3.30.420.40">
    <property type="match status" value="1"/>
</dbReference>
<dbReference type="InterPro" id="IPR006070">
    <property type="entry name" value="Sua5-like_dom"/>
</dbReference>
<dbReference type="Pfam" id="PF01300">
    <property type="entry name" value="Sua5_yciO_yrdC"/>
    <property type="match status" value="1"/>
</dbReference>
<evidence type="ECO:0000256" key="4">
    <source>
        <dbReference type="ARBA" id="ARBA00022723"/>
    </source>
</evidence>
<comment type="pathway">
    <text evidence="1 8">Protein modification; [NiFe] hydrogenase maturation.</text>
</comment>